<evidence type="ECO:0000256" key="1">
    <source>
        <dbReference type="SAM" id="MobiDB-lite"/>
    </source>
</evidence>
<sequence length="83" mass="8689">MNRVGSDRIGLPARKRKPPGREAGPDWSVLGLNGPRPVNRRAVGIAGIGGDEAAGGGSRPWTSRNCGHEVRKTVSADTKSGMQ</sequence>
<gene>
    <name evidence="2" type="ORF">CRG98_010590</name>
</gene>
<evidence type="ECO:0000313" key="3">
    <source>
        <dbReference type="Proteomes" id="UP000233551"/>
    </source>
</evidence>
<name>A0A2I0KKI2_PUNGR</name>
<reference evidence="2 3" key="1">
    <citation type="submission" date="2017-11" db="EMBL/GenBank/DDBJ databases">
        <title>De-novo sequencing of pomegranate (Punica granatum L.) genome.</title>
        <authorList>
            <person name="Akparov Z."/>
            <person name="Amiraslanov A."/>
            <person name="Hajiyeva S."/>
            <person name="Abbasov M."/>
            <person name="Kaur K."/>
            <person name="Hamwieh A."/>
            <person name="Solovyev V."/>
            <person name="Salamov A."/>
            <person name="Braich B."/>
            <person name="Kosarev P."/>
            <person name="Mahmoud A."/>
            <person name="Hajiyev E."/>
            <person name="Babayeva S."/>
            <person name="Izzatullayeva V."/>
            <person name="Mammadov A."/>
            <person name="Mammadov A."/>
            <person name="Sharifova S."/>
            <person name="Ojaghi J."/>
            <person name="Eynullazada K."/>
            <person name="Bayramov B."/>
            <person name="Abdulazimova A."/>
            <person name="Shahmuradov I."/>
        </authorList>
    </citation>
    <scope>NUCLEOTIDE SEQUENCE [LARGE SCALE GENOMIC DNA]</scope>
    <source>
        <strain evidence="3">cv. AG2017</strain>
        <tissue evidence="2">Leaf</tissue>
    </source>
</reference>
<evidence type="ECO:0000313" key="2">
    <source>
        <dbReference type="EMBL" id="PKI69012.1"/>
    </source>
</evidence>
<feature type="region of interest" description="Disordered" evidence="1">
    <location>
        <begin position="1"/>
        <end position="36"/>
    </location>
</feature>
<keyword evidence="3" id="KW-1185">Reference proteome</keyword>
<comment type="caution">
    <text evidence="2">The sequence shown here is derived from an EMBL/GenBank/DDBJ whole genome shotgun (WGS) entry which is preliminary data.</text>
</comment>
<dbReference type="Proteomes" id="UP000233551">
    <property type="component" value="Unassembled WGS sequence"/>
</dbReference>
<protein>
    <submittedName>
        <fullName evidence="2">Uncharacterized protein</fullName>
    </submittedName>
</protein>
<organism evidence="2 3">
    <name type="scientific">Punica granatum</name>
    <name type="common">Pomegranate</name>
    <dbReference type="NCBI Taxonomy" id="22663"/>
    <lineage>
        <taxon>Eukaryota</taxon>
        <taxon>Viridiplantae</taxon>
        <taxon>Streptophyta</taxon>
        <taxon>Embryophyta</taxon>
        <taxon>Tracheophyta</taxon>
        <taxon>Spermatophyta</taxon>
        <taxon>Magnoliopsida</taxon>
        <taxon>eudicotyledons</taxon>
        <taxon>Gunneridae</taxon>
        <taxon>Pentapetalae</taxon>
        <taxon>rosids</taxon>
        <taxon>malvids</taxon>
        <taxon>Myrtales</taxon>
        <taxon>Lythraceae</taxon>
        <taxon>Punica</taxon>
    </lineage>
</organism>
<accession>A0A2I0KKI2</accession>
<dbReference type="EMBL" id="PGOL01000524">
    <property type="protein sequence ID" value="PKI69012.1"/>
    <property type="molecule type" value="Genomic_DNA"/>
</dbReference>
<dbReference type="AlphaFoldDB" id="A0A2I0KKI2"/>
<proteinExistence type="predicted"/>